<evidence type="ECO:0000313" key="2">
    <source>
        <dbReference type="EMBL" id="EST44734.1"/>
    </source>
</evidence>
<dbReference type="InterPro" id="IPR035959">
    <property type="entry name" value="RutC-like_sf"/>
</dbReference>
<organism evidence="2">
    <name type="scientific">Spironucleus salmonicida</name>
    <dbReference type="NCBI Taxonomy" id="348837"/>
    <lineage>
        <taxon>Eukaryota</taxon>
        <taxon>Metamonada</taxon>
        <taxon>Diplomonadida</taxon>
        <taxon>Hexamitidae</taxon>
        <taxon>Hexamitinae</taxon>
        <taxon>Spironucleus</taxon>
    </lineage>
</organism>
<evidence type="ECO:0000313" key="3">
    <source>
        <dbReference type="EMBL" id="KAH0572700.1"/>
    </source>
</evidence>
<keyword evidence="4" id="KW-1185">Reference proteome</keyword>
<dbReference type="CDD" id="cd00448">
    <property type="entry name" value="YjgF_YER057c_UK114_family"/>
    <property type="match status" value="1"/>
</dbReference>
<dbReference type="PANTHER" id="PTHR11803:SF39">
    <property type="entry name" value="2-IMINOBUTANOATE_2-IMINOPROPANOATE DEAMINASE"/>
    <property type="match status" value="1"/>
</dbReference>
<evidence type="ECO:0000256" key="1">
    <source>
        <dbReference type="ARBA" id="ARBA00010552"/>
    </source>
</evidence>
<sequence>MPVECVKSVTKAIGPFSPACKTGNLIFVSGQLGWKDGVLGATIEEQTINALANLKSVLELAGSSMSQVAKTEVLLKNISDFAAVNAIYAEAFGDHKPARICVEVAKLPMDALVEIDAIAAE</sequence>
<name>V6LVB5_9EUKA</name>
<proteinExistence type="inferred from homology"/>
<dbReference type="AlphaFoldDB" id="V6LVB5"/>
<dbReference type="InterPro" id="IPR006175">
    <property type="entry name" value="YjgF/YER057c/UK114"/>
</dbReference>
<dbReference type="InterPro" id="IPR006056">
    <property type="entry name" value="RidA"/>
</dbReference>
<dbReference type="EMBL" id="AUWU02000005">
    <property type="protein sequence ID" value="KAH0572700.1"/>
    <property type="molecule type" value="Genomic_DNA"/>
</dbReference>
<accession>V6LVB5</accession>
<dbReference type="GO" id="GO:0005739">
    <property type="term" value="C:mitochondrion"/>
    <property type="evidence" value="ECO:0007669"/>
    <property type="project" value="TreeGrafter"/>
</dbReference>
<dbReference type="FunFam" id="3.30.1330.40:FF:000001">
    <property type="entry name" value="L-PSP family endoribonuclease"/>
    <property type="match status" value="1"/>
</dbReference>
<protein>
    <submittedName>
        <fullName evidence="2">Endoribonuclease L-PSP</fullName>
    </submittedName>
</protein>
<dbReference type="OrthoDB" id="309640at2759"/>
<dbReference type="NCBIfam" id="TIGR00004">
    <property type="entry name" value="Rid family detoxifying hydrolase"/>
    <property type="match status" value="1"/>
</dbReference>
<reference evidence="2 3" key="1">
    <citation type="journal article" date="2014" name="PLoS Genet.">
        <title>The Genome of Spironucleus salmonicida Highlights a Fish Pathogen Adapted to Fluctuating Environments.</title>
        <authorList>
            <person name="Xu F."/>
            <person name="Jerlstrom-Hultqvist J."/>
            <person name="Einarsson E."/>
            <person name="Astvaldsson A."/>
            <person name="Svard S.G."/>
            <person name="Andersson J.O."/>
        </authorList>
    </citation>
    <scope>NUCLEOTIDE SEQUENCE</scope>
    <source>
        <strain evidence="3">ATCC 50377</strain>
    </source>
</reference>
<dbReference type="SUPFAM" id="SSF55298">
    <property type="entry name" value="YjgF-like"/>
    <property type="match status" value="1"/>
</dbReference>
<dbReference type="GO" id="GO:0019239">
    <property type="term" value="F:deaminase activity"/>
    <property type="evidence" value="ECO:0007669"/>
    <property type="project" value="TreeGrafter"/>
</dbReference>
<comment type="similarity">
    <text evidence="1">Belongs to the RutC family.</text>
</comment>
<dbReference type="Gene3D" id="3.30.1330.40">
    <property type="entry name" value="RutC-like"/>
    <property type="match status" value="1"/>
</dbReference>
<dbReference type="VEuPathDB" id="GiardiaDB:SS50377_24812"/>
<dbReference type="EMBL" id="KI546111">
    <property type="protein sequence ID" value="EST44734.1"/>
    <property type="molecule type" value="Genomic_DNA"/>
</dbReference>
<gene>
    <name evidence="2" type="ORF">SS50377_15354</name>
    <name evidence="3" type="ORF">SS50377_24812</name>
</gene>
<dbReference type="GO" id="GO:0005829">
    <property type="term" value="C:cytosol"/>
    <property type="evidence" value="ECO:0007669"/>
    <property type="project" value="TreeGrafter"/>
</dbReference>
<dbReference type="Proteomes" id="UP000018208">
    <property type="component" value="Unassembled WGS sequence"/>
</dbReference>
<dbReference type="PANTHER" id="PTHR11803">
    <property type="entry name" value="2-IMINOBUTANOATE/2-IMINOPROPANOATE DEAMINASE RIDA"/>
    <property type="match status" value="1"/>
</dbReference>
<evidence type="ECO:0000313" key="4">
    <source>
        <dbReference type="Proteomes" id="UP000018208"/>
    </source>
</evidence>
<reference evidence="3" key="2">
    <citation type="submission" date="2020-12" db="EMBL/GenBank/DDBJ databases">
        <title>New Spironucleus salmonicida genome in near-complete chromosomes.</title>
        <authorList>
            <person name="Xu F."/>
            <person name="Kurt Z."/>
            <person name="Jimenez-Gonzalez A."/>
            <person name="Astvaldsson A."/>
            <person name="Andersson J.O."/>
            <person name="Svard S.G."/>
        </authorList>
    </citation>
    <scope>NUCLEOTIDE SEQUENCE</scope>
    <source>
        <strain evidence="3">ATCC 50377</strain>
    </source>
</reference>
<dbReference type="Pfam" id="PF01042">
    <property type="entry name" value="Ribonuc_L-PSP"/>
    <property type="match status" value="1"/>
</dbReference>